<dbReference type="OrthoDB" id="6108017at2759"/>
<organism evidence="5 6">
    <name type="scientific">Galemys pyrenaicus</name>
    <name type="common">Iberian desman</name>
    <name type="synonym">Pyrenean desman</name>
    <dbReference type="NCBI Taxonomy" id="202257"/>
    <lineage>
        <taxon>Eukaryota</taxon>
        <taxon>Metazoa</taxon>
        <taxon>Chordata</taxon>
        <taxon>Craniata</taxon>
        <taxon>Vertebrata</taxon>
        <taxon>Euteleostomi</taxon>
        <taxon>Mammalia</taxon>
        <taxon>Eutheria</taxon>
        <taxon>Laurasiatheria</taxon>
        <taxon>Eulipotyphla</taxon>
        <taxon>Talpidae</taxon>
        <taxon>Galemys</taxon>
    </lineage>
</organism>
<dbReference type="EMBL" id="JAGFMF010011680">
    <property type="protein sequence ID" value="KAG8516394.1"/>
    <property type="molecule type" value="Genomic_DNA"/>
</dbReference>
<feature type="compositionally biased region" description="Low complexity" evidence="3">
    <location>
        <begin position="409"/>
        <end position="422"/>
    </location>
</feature>
<reference evidence="5" key="1">
    <citation type="journal article" date="2021" name="Evol. Appl.">
        <title>The genome of the Pyrenean desman and the effects of bottlenecks and inbreeding on the genomic landscape of an endangered species.</title>
        <authorList>
            <person name="Escoda L."/>
            <person name="Castresana J."/>
        </authorList>
    </citation>
    <scope>NUCLEOTIDE SEQUENCE</scope>
    <source>
        <strain evidence="5">IBE-C5619</strain>
    </source>
</reference>
<dbReference type="PANTHER" id="PTHR14388">
    <property type="entry name" value="T CELL-SPECIFIC ADAPTER PROTEIN TSAD"/>
    <property type="match status" value="1"/>
</dbReference>
<gene>
    <name evidence="5" type="ORF">J0S82_016128</name>
</gene>
<sequence length="482" mass="50975">RIRELVPATHSGCCVRPGGAARRGRRQTSRHTDKGPPGASPAAMEGSPQQLGLGAGARALGDSQALAELQELALRWFMETQAPLLLQNGALPPWFHGFITRKQTEQLLGDKALGSFLVRLSDRAAGFILSYRGSDRCRHFVIDQLQDRRYLVSGDTQSHSSLAELLHHYQQAELQPFGETLAAACPRVGPTPRGRVRWARAGPDACRPQPEERELYDSVSPQRAPGPPDSPASQRSPPKPQASFLHTRNGKASPWGLSKEESLEAPLLGPPLPERKSSLLEESFRGPGSVVYADVRKMNQARLGPATEGPAGGSACGPGQESLRRLSNGGPSRPEGPGPAPTGASAGPPAPRGRLLSPGPPAPGGAGAARSQGSPRLSHRPLLGPGCADAHAPAGGSQEPGDAPGPGRGHAQAPPHQAAPPRGQRRAQPEPVDSERASGAPAPQEPWDTYEQIPAAGSKESTRAPKPDRLRRLFFTDKKPRP</sequence>
<keyword evidence="1 2" id="KW-0727">SH2 domain</keyword>
<feature type="region of interest" description="Disordered" evidence="3">
    <location>
        <begin position="13"/>
        <end position="46"/>
    </location>
</feature>
<evidence type="ECO:0000259" key="4">
    <source>
        <dbReference type="PROSITE" id="PS50001"/>
    </source>
</evidence>
<dbReference type="InterPro" id="IPR036860">
    <property type="entry name" value="SH2_dom_sf"/>
</dbReference>
<accession>A0A8J6ASY3</accession>
<evidence type="ECO:0000313" key="6">
    <source>
        <dbReference type="Proteomes" id="UP000700334"/>
    </source>
</evidence>
<dbReference type="PROSITE" id="PS50001">
    <property type="entry name" value="SH2"/>
    <property type="match status" value="1"/>
</dbReference>
<dbReference type="Pfam" id="PF00017">
    <property type="entry name" value="SH2"/>
    <property type="match status" value="1"/>
</dbReference>
<evidence type="ECO:0000256" key="2">
    <source>
        <dbReference type="PROSITE-ProRule" id="PRU00191"/>
    </source>
</evidence>
<feature type="compositionally biased region" description="Basic and acidic residues" evidence="3">
    <location>
        <begin position="460"/>
        <end position="482"/>
    </location>
</feature>
<dbReference type="PANTHER" id="PTHR14388:SF6">
    <property type="entry name" value="SH2 DOMAIN-CONTAINING PROTEIN 7"/>
    <property type="match status" value="1"/>
</dbReference>
<protein>
    <submittedName>
        <fullName evidence="5">SH2 domain-containing protein 7</fullName>
    </submittedName>
</protein>
<dbReference type="FunFam" id="3.30.505.10:FF:000059">
    <property type="entry name" value="hematopoietic SH2 domain-containing protein"/>
    <property type="match status" value="1"/>
</dbReference>
<dbReference type="GO" id="GO:0005737">
    <property type="term" value="C:cytoplasm"/>
    <property type="evidence" value="ECO:0007669"/>
    <property type="project" value="TreeGrafter"/>
</dbReference>
<dbReference type="SMART" id="SM00252">
    <property type="entry name" value="SH2"/>
    <property type="match status" value="1"/>
</dbReference>
<feature type="compositionally biased region" description="Low complexity" evidence="3">
    <location>
        <begin position="341"/>
        <end position="357"/>
    </location>
</feature>
<evidence type="ECO:0000313" key="5">
    <source>
        <dbReference type="EMBL" id="KAG8516394.1"/>
    </source>
</evidence>
<feature type="non-terminal residue" evidence="5">
    <location>
        <position position="1"/>
    </location>
</feature>
<feature type="domain" description="SH2" evidence="4">
    <location>
        <begin position="94"/>
        <end position="185"/>
    </location>
</feature>
<dbReference type="InterPro" id="IPR035885">
    <property type="entry name" value="SH2D7_SH2"/>
</dbReference>
<dbReference type="PRINTS" id="PR00401">
    <property type="entry name" value="SH2DOMAIN"/>
</dbReference>
<dbReference type="AlphaFoldDB" id="A0A8J6ASY3"/>
<proteinExistence type="predicted"/>
<dbReference type="SUPFAM" id="SSF55550">
    <property type="entry name" value="SH2 domain"/>
    <property type="match status" value="1"/>
</dbReference>
<dbReference type="CDD" id="cd10417">
    <property type="entry name" value="SH2_SH2D7"/>
    <property type="match status" value="1"/>
</dbReference>
<dbReference type="Gene3D" id="3.30.505.10">
    <property type="entry name" value="SH2 domain"/>
    <property type="match status" value="1"/>
</dbReference>
<dbReference type="Proteomes" id="UP000700334">
    <property type="component" value="Unassembled WGS sequence"/>
</dbReference>
<dbReference type="InterPro" id="IPR000980">
    <property type="entry name" value="SH2"/>
</dbReference>
<comment type="caution">
    <text evidence="5">The sequence shown here is derived from an EMBL/GenBank/DDBJ whole genome shotgun (WGS) entry which is preliminary data.</text>
</comment>
<feature type="region of interest" description="Disordered" evidence="3">
    <location>
        <begin position="302"/>
        <end position="482"/>
    </location>
</feature>
<name>A0A8J6ASY3_GALPY</name>
<feature type="region of interest" description="Disordered" evidence="3">
    <location>
        <begin position="192"/>
        <end position="256"/>
    </location>
</feature>
<evidence type="ECO:0000256" key="1">
    <source>
        <dbReference type="ARBA" id="ARBA00022999"/>
    </source>
</evidence>
<keyword evidence="6" id="KW-1185">Reference proteome</keyword>
<evidence type="ECO:0000256" key="3">
    <source>
        <dbReference type="SAM" id="MobiDB-lite"/>
    </source>
</evidence>